<feature type="domain" description="Peptidase S9 prolyl oligopeptidase catalytic" evidence="2">
    <location>
        <begin position="252"/>
        <end position="406"/>
    </location>
</feature>
<dbReference type="Gene3D" id="3.40.50.1820">
    <property type="entry name" value="alpha/beta hydrolase"/>
    <property type="match status" value="1"/>
</dbReference>
<dbReference type="AlphaFoldDB" id="A0A1F5YQ94"/>
<accession>A0A1F5YQ94</accession>
<organism evidence="3 4">
    <name type="scientific">Candidatus Glassbacteria bacterium RIFCSPLOWO2_12_FULL_58_11</name>
    <dbReference type="NCBI Taxonomy" id="1817867"/>
    <lineage>
        <taxon>Bacteria</taxon>
        <taxon>Candidatus Glassiibacteriota</taxon>
    </lineage>
</organism>
<reference evidence="3 4" key="1">
    <citation type="journal article" date="2016" name="Nat. Commun.">
        <title>Thousands of microbial genomes shed light on interconnected biogeochemical processes in an aquifer system.</title>
        <authorList>
            <person name="Anantharaman K."/>
            <person name="Brown C.T."/>
            <person name="Hug L.A."/>
            <person name="Sharon I."/>
            <person name="Castelle C.J."/>
            <person name="Probst A.J."/>
            <person name="Thomas B.C."/>
            <person name="Singh A."/>
            <person name="Wilkins M.J."/>
            <person name="Karaoz U."/>
            <person name="Brodie E.L."/>
            <person name="Williams K.H."/>
            <person name="Hubbard S.S."/>
            <person name="Banfield J.F."/>
        </authorList>
    </citation>
    <scope>NUCLEOTIDE SEQUENCE [LARGE SCALE GENOMIC DNA]</scope>
</reference>
<dbReference type="InterPro" id="IPR050955">
    <property type="entry name" value="Plant_Biomass_Hydrol_Est"/>
</dbReference>
<evidence type="ECO:0000313" key="4">
    <source>
        <dbReference type="Proteomes" id="UP000179129"/>
    </source>
</evidence>
<dbReference type="PANTHER" id="PTHR43037:SF1">
    <property type="entry name" value="BLL1128 PROTEIN"/>
    <property type="match status" value="1"/>
</dbReference>
<keyword evidence="1" id="KW-0732">Signal</keyword>
<dbReference type="SUPFAM" id="SSF53474">
    <property type="entry name" value="alpha/beta-Hydrolases"/>
    <property type="match status" value="1"/>
</dbReference>
<protein>
    <recommendedName>
        <fullName evidence="2">Peptidase S9 prolyl oligopeptidase catalytic domain-containing protein</fullName>
    </recommendedName>
</protein>
<evidence type="ECO:0000259" key="2">
    <source>
        <dbReference type="Pfam" id="PF00326"/>
    </source>
</evidence>
<dbReference type="Proteomes" id="UP000179129">
    <property type="component" value="Unassembled WGS sequence"/>
</dbReference>
<sequence>MLDSLNSILSNHFGLFRRGQMARGLLTLFLFCAANLFQARETYAMQAEFKYLDLPTFRTGEAGPLLGRIVLRIHSNDLTPVAARASLKIEGGKDVLTGETRLAYPGLFTALSFPVQLAQPSAEDQVYAAMLTVTIGEDLALSRPVQIYVRGSGMFFRTYRSRIDDTVYPYALYLPAGMDAADRQWPLVVSLHGAYSNYANNLKRLFGIGNRPGEPDELAFFSLPVWPELPPAAGIVVCPWGRGTMSYHGPGARDVLDVLTIVRYSFPVDPERISVTGLSMGGNGTWEMSLRYPAIFSAAVPVCAPSDMSLVGGFTRDVLLKNEERFPYIEKIIAQNQLSIWAANARAFPVQMYHGNDDPVVPVSHSEQMVEALKRVGIEAPLTRFDNVGHNAWDPAYKNGETLRRLFTARREKPQKDIYFTTCRYENARYDWLEIERFEHYGDFATIEARWEPKTAAVSLTTGNVALLKLYPAELSGLKAGDKLTVSSGKSRLSLQVPQEGPLRIALTNGKLTKATDKTSDSRTIKKKGLEGPIYEALSDRVLLVYGTGPEGESTLRQLIRFSDWGELPDVHFQIRPDSLVTENDMLESHLVLFGDERSNKLIGRMNSLCPVRFEGERVVAGKNSYARDEVAFKCIFPNPLSPNRLVLLNYAEEWNYTSNWSFNGVFKLLPDYLIYRKGADKPFGSEVLAAGFFDERWQW</sequence>
<name>A0A1F5YQ94_9BACT</name>
<evidence type="ECO:0000256" key="1">
    <source>
        <dbReference type="ARBA" id="ARBA00022729"/>
    </source>
</evidence>
<dbReference type="GO" id="GO:0006508">
    <property type="term" value="P:proteolysis"/>
    <property type="evidence" value="ECO:0007669"/>
    <property type="project" value="InterPro"/>
</dbReference>
<dbReference type="PANTHER" id="PTHR43037">
    <property type="entry name" value="UNNAMED PRODUCT-RELATED"/>
    <property type="match status" value="1"/>
</dbReference>
<dbReference type="STRING" id="1817867.A3F83_05305"/>
<comment type="caution">
    <text evidence="3">The sequence shown here is derived from an EMBL/GenBank/DDBJ whole genome shotgun (WGS) entry which is preliminary data.</text>
</comment>
<dbReference type="InterPro" id="IPR029058">
    <property type="entry name" value="AB_hydrolase_fold"/>
</dbReference>
<dbReference type="EMBL" id="MFIX01000188">
    <property type="protein sequence ID" value="OGG02254.1"/>
    <property type="molecule type" value="Genomic_DNA"/>
</dbReference>
<dbReference type="GO" id="GO:0008236">
    <property type="term" value="F:serine-type peptidase activity"/>
    <property type="evidence" value="ECO:0007669"/>
    <property type="project" value="InterPro"/>
</dbReference>
<dbReference type="InterPro" id="IPR001375">
    <property type="entry name" value="Peptidase_S9_cat"/>
</dbReference>
<gene>
    <name evidence="3" type="ORF">A3F83_05305</name>
</gene>
<dbReference type="Pfam" id="PF00326">
    <property type="entry name" value="Peptidase_S9"/>
    <property type="match status" value="1"/>
</dbReference>
<proteinExistence type="predicted"/>
<evidence type="ECO:0000313" key="3">
    <source>
        <dbReference type="EMBL" id="OGG02254.1"/>
    </source>
</evidence>